<feature type="non-terminal residue" evidence="2">
    <location>
        <position position="147"/>
    </location>
</feature>
<reference evidence="2" key="1">
    <citation type="submission" date="2015-06" db="EMBL/GenBank/DDBJ databases">
        <authorList>
            <person name="Hoefler B.C."/>
            <person name="Straight P.D."/>
        </authorList>
    </citation>
    <scope>NUCLEOTIDE SEQUENCE</scope>
</reference>
<proteinExistence type="predicted"/>
<keyword evidence="1" id="KW-0503">Monooxygenase</keyword>
<dbReference type="EMBL" id="GDHF01003320">
    <property type="protein sequence ID" value="JAI48994.1"/>
    <property type="molecule type" value="Transcribed_RNA"/>
</dbReference>
<dbReference type="GO" id="GO:0016705">
    <property type="term" value="F:oxidoreductase activity, acting on paired donors, with incorporation or reduction of molecular oxygen"/>
    <property type="evidence" value="ECO:0007669"/>
    <property type="project" value="InterPro"/>
</dbReference>
<evidence type="ECO:0000313" key="2">
    <source>
        <dbReference type="EMBL" id="JAI48994.1"/>
    </source>
</evidence>
<protein>
    <submittedName>
        <fullName evidence="2">Uncharacterized protein</fullName>
    </submittedName>
</protein>
<sequence>YQKRKYYRSVTTKLPTMAGIPFIGVAHKMLDITITIMGIKVEEDSDKHKKLLQSFTALIDNMGIDLLLGWLGLRFLSHTPHYKRIVKYLQDLVQTLITENLHSEDMNNFAEDQRTMIDLGLKALRQGVFSEKDVEIECFTMFAAAYE</sequence>
<name>A0A0K8WD65_BACLA</name>
<dbReference type="GO" id="GO:0005506">
    <property type="term" value="F:iron ion binding"/>
    <property type="evidence" value="ECO:0007669"/>
    <property type="project" value="InterPro"/>
</dbReference>
<feature type="non-terminal residue" evidence="2">
    <location>
        <position position="1"/>
    </location>
</feature>
<dbReference type="SUPFAM" id="SSF48264">
    <property type="entry name" value="Cytochrome P450"/>
    <property type="match status" value="1"/>
</dbReference>
<dbReference type="GO" id="GO:0004497">
    <property type="term" value="F:monooxygenase activity"/>
    <property type="evidence" value="ECO:0007669"/>
    <property type="project" value="UniProtKB-KW"/>
</dbReference>
<gene>
    <name evidence="2" type="ORF">c3_g4_i4</name>
</gene>
<evidence type="ECO:0000256" key="1">
    <source>
        <dbReference type="ARBA" id="ARBA00023033"/>
    </source>
</evidence>
<accession>A0A0K8WD65</accession>
<dbReference type="Gene3D" id="1.10.630.10">
    <property type="entry name" value="Cytochrome P450"/>
    <property type="match status" value="1"/>
</dbReference>
<dbReference type="AlphaFoldDB" id="A0A0K8WD65"/>
<keyword evidence="1" id="KW-0560">Oxidoreductase</keyword>
<dbReference type="GO" id="GO:0020037">
    <property type="term" value="F:heme binding"/>
    <property type="evidence" value="ECO:0007669"/>
    <property type="project" value="InterPro"/>
</dbReference>
<organism evidence="2">
    <name type="scientific">Bactrocera latifrons</name>
    <name type="common">Malaysian fruit fly</name>
    <name type="synonym">Chaetodacus latifrons</name>
    <dbReference type="NCBI Taxonomy" id="174628"/>
    <lineage>
        <taxon>Eukaryota</taxon>
        <taxon>Metazoa</taxon>
        <taxon>Ecdysozoa</taxon>
        <taxon>Arthropoda</taxon>
        <taxon>Hexapoda</taxon>
        <taxon>Insecta</taxon>
        <taxon>Pterygota</taxon>
        <taxon>Neoptera</taxon>
        <taxon>Endopterygota</taxon>
        <taxon>Diptera</taxon>
        <taxon>Brachycera</taxon>
        <taxon>Muscomorpha</taxon>
        <taxon>Tephritoidea</taxon>
        <taxon>Tephritidae</taxon>
        <taxon>Bactrocera</taxon>
        <taxon>Bactrocera</taxon>
    </lineage>
</organism>
<dbReference type="InterPro" id="IPR036396">
    <property type="entry name" value="Cyt_P450_sf"/>
</dbReference>